<evidence type="ECO:0000256" key="1">
    <source>
        <dbReference type="SAM" id="Phobius"/>
    </source>
</evidence>
<dbReference type="Proteomes" id="UP000605361">
    <property type="component" value="Unassembled WGS sequence"/>
</dbReference>
<gene>
    <name evidence="2" type="ORF">ITP53_55655</name>
</gene>
<feature type="transmembrane region" description="Helical" evidence="1">
    <location>
        <begin position="12"/>
        <end position="32"/>
    </location>
</feature>
<name>A0A931APJ6_9ACTN</name>
<organism evidence="2 3">
    <name type="scientific">Nonomuraea cypriaca</name>
    <dbReference type="NCBI Taxonomy" id="1187855"/>
    <lineage>
        <taxon>Bacteria</taxon>
        <taxon>Bacillati</taxon>
        <taxon>Actinomycetota</taxon>
        <taxon>Actinomycetes</taxon>
        <taxon>Streptosporangiales</taxon>
        <taxon>Streptosporangiaceae</taxon>
        <taxon>Nonomuraea</taxon>
    </lineage>
</organism>
<proteinExistence type="predicted"/>
<protein>
    <submittedName>
        <fullName evidence="2">Uncharacterized protein</fullName>
    </submittedName>
</protein>
<dbReference type="RefSeq" id="WP_195903534.1">
    <property type="nucleotide sequence ID" value="NZ_JADOGI010000571.1"/>
</dbReference>
<feature type="non-terminal residue" evidence="2">
    <location>
        <position position="1"/>
    </location>
</feature>
<keyword evidence="1" id="KW-1133">Transmembrane helix</keyword>
<accession>A0A931APJ6</accession>
<dbReference type="EMBL" id="JADOGI010000571">
    <property type="protein sequence ID" value="MBF8194739.1"/>
    <property type="molecule type" value="Genomic_DNA"/>
</dbReference>
<keyword evidence="3" id="KW-1185">Reference proteome</keyword>
<dbReference type="AlphaFoldDB" id="A0A931APJ6"/>
<evidence type="ECO:0000313" key="2">
    <source>
        <dbReference type="EMBL" id="MBF8194739.1"/>
    </source>
</evidence>
<sequence length="66" mass="6519">VGEALPSWTASYAHAVAAGAAFAGAGAVAAFVTHTGVGRRWKVATALGLVALVPLALVVSWARFGA</sequence>
<keyword evidence="1" id="KW-0472">Membrane</keyword>
<evidence type="ECO:0000313" key="3">
    <source>
        <dbReference type="Proteomes" id="UP000605361"/>
    </source>
</evidence>
<reference evidence="2" key="1">
    <citation type="submission" date="2020-11" db="EMBL/GenBank/DDBJ databases">
        <title>Whole-genome analyses of Nonomuraea sp. K274.</title>
        <authorList>
            <person name="Veyisoglu A."/>
        </authorList>
    </citation>
    <scope>NUCLEOTIDE SEQUENCE</scope>
    <source>
        <strain evidence="2">K274</strain>
    </source>
</reference>
<feature type="transmembrane region" description="Helical" evidence="1">
    <location>
        <begin position="44"/>
        <end position="64"/>
    </location>
</feature>
<keyword evidence="1" id="KW-0812">Transmembrane</keyword>
<comment type="caution">
    <text evidence="2">The sequence shown here is derived from an EMBL/GenBank/DDBJ whole genome shotgun (WGS) entry which is preliminary data.</text>
</comment>